<organism evidence="9 10">
    <name type="scientific">Microbispora rosea</name>
    <dbReference type="NCBI Taxonomy" id="58117"/>
    <lineage>
        <taxon>Bacteria</taxon>
        <taxon>Bacillati</taxon>
        <taxon>Actinomycetota</taxon>
        <taxon>Actinomycetes</taxon>
        <taxon>Streptosporangiales</taxon>
        <taxon>Streptosporangiaceae</taxon>
        <taxon>Microbispora</taxon>
    </lineage>
</organism>
<dbReference type="GO" id="GO:0055085">
    <property type="term" value="P:transmembrane transport"/>
    <property type="evidence" value="ECO:0007669"/>
    <property type="project" value="InterPro"/>
</dbReference>
<evidence type="ECO:0000256" key="3">
    <source>
        <dbReference type="ARBA" id="ARBA00022475"/>
    </source>
</evidence>
<dbReference type="InterPro" id="IPR045621">
    <property type="entry name" value="BPD_transp_1_N"/>
</dbReference>
<keyword evidence="6 7" id="KW-0472">Membrane</keyword>
<accession>A0A1N7HG51</accession>
<keyword evidence="3" id="KW-1003">Cell membrane</keyword>
<sequence length="316" mass="33656">MKAAAGKVAQLLVVMFLVSLGTFSLTSLMPGDPAVAILGDNQSPEAYAELREKLGLNEPLVERYFTWLGHVFQGDLGTSMVPPNEDVTSLIRSAFAVSIELAVLALVVALVVSIPLAMISARRPDGLLDRAASATTFGIMSVPSFVSGLVLIALLVNQLHLFPRVGWVGVTDGLGQNLYHAALPVITIALLEIPTFTRVLRGDLVRTLQEDFVLSARAKGMPAWRIMIFDAFRPSSYSLITVLGLSLAQLIGSTVIVETLFSLPGMGRLVVSSASQGNITVVQGAVLVIAACYVLINAGVDLMYSVIDPRIRRVGA</sequence>
<dbReference type="CDD" id="cd06261">
    <property type="entry name" value="TM_PBP2"/>
    <property type="match status" value="1"/>
</dbReference>
<dbReference type="InterPro" id="IPR035906">
    <property type="entry name" value="MetI-like_sf"/>
</dbReference>
<dbReference type="RefSeq" id="WP_076442927.1">
    <property type="nucleotide sequence ID" value="NZ_CP192071.1"/>
</dbReference>
<evidence type="ECO:0000313" key="10">
    <source>
        <dbReference type="Proteomes" id="UP000186096"/>
    </source>
</evidence>
<reference evidence="10" key="1">
    <citation type="submission" date="2017-01" db="EMBL/GenBank/DDBJ databases">
        <authorList>
            <person name="Varghese N."/>
            <person name="Submissions S."/>
        </authorList>
    </citation>
    <scope>NUCLEOTIDE SEQUENCE [LARGE SCALE GENOMIC DNA]</scope>
    <source>
        <strain evidence="10">ATCC 12950</strain>
    </source>
</reference>
<feature type="domain" description="ABC transmembrane type-1" evidence="8">
    <location>
        <begin position="95"/>
        <end position="304"/>
    </location>
</feature>
<evidence type="ECO:0000256" key="6">
    <source>
        <dbReference type="ARBA" id="ARBA00023136"/>
    </source>
</evidence>
<evidence type="ECO:0000256" key="2">
    <source>
        <dbReference type="ARBA" id="ARBA00022448"/>
    </source>
</evidence>
<dbReference type="PANTHER" id="PTHR43163:SF3">
    <property type="entry name" value="PEPTIDE ABC TRANSPORTER PERMEASE PROTEIN"/>
    <property type="match status" value="1"/>
</dbReference>
<keyword evidence="4 7" id="KW-0812">Transmembrane</keyword>
<proteinExistence type="inferred from homology"/>
<dbReference type="STRING" id="58117.SAMN05421833_14825"/>
<feature type="transmembrane region" description="Helical" evidence="7">
    <location>
        <begin position="237"/>
        <end position="261"/>
    </location>
</feature>
<dbReference type="SUPFAM" id="SSF161098">
    <property type="entry name" value="MetI-like"/>
    <property type="match status" value="1"/>
</dbReference>
<comment type="subcellular location">
    <subcellularLocation>
        <location evidence="1 7">Cell membrane</location>
        <topology evidence="1 7">Multi-pass membrane protein</topology>
    </subcellularLocation>
</comment>
<feature type="transmembrane region" description="Helical" evidence="7">
    <location>
        <begin position="177"/>
        <end position="196"/>
    </location>
</feature>
<feature type="transmembrane region" description="Helical" evidence="7">
    <location>
        <begin position="131"/>
        <end position="157"/>
    </location>
</feature>
<gene>
    <name evidence="9" type="ORF">SAMN05421833_14825</name>
</gene>
<dbReference type="Proteomes" id="UP000186096">
    <property type="component" value="Unassembled WGS sequence"/>
</dbReference>
<dbReference type="AlphaFoldDB" id="A0A1N7HG51"/>
<dbReference type="Pfam" id="PF00528">
    <property type="entry name" value="BPD_transp_1"/>
    <property type="match status" value="1"/>
</dbReference>
<comment type="similarity">
    <text evidence="7">Belongs to the binding-protein-dependent transport system permease family.</text>
</comment>
<keyword evidence="5 7" id="KW-1133">Transmembrane helix</keyword>
<dbReference type="PANTHER" id="PTHR43163">
    <property type="entry name" value="DIPEPTIDE TRANSPORT SYSTEM PERMEASE PROTEIN DPPB-RELATED"/>
    <property type="match status" value="1"/>
</dbReference>
<dbReference type="OrthoDB" id="9778910at2"/>
<keyword evidence="10" id="KW-1185">Reference proteome</keyword>
<dbReference type="Pfam" id="PF19300">
    <property type="entry name" value="BPD_transp_1_N"/>
    <property type="match status" value="1"/>
</dbReference>
<protein>
    <submittedName>
        <fullName evidence="9">Peptide/nickel transport system permease protein</fullName>
    </submittedName>
</protein>
<name>A0A1N7HG51_9ACTN</name>
<feature type="transmembrane region" description="Helical" evidence="7">
    <location>
        <begin position="281"/>
        <end position="304"/>
    </location>
</feature>
<evidence type="ECO:0000256" key="7">
    <source>
        <dbReference type="RuleBase" id="RU363032"/>
    </source>
</evidence>
<dbReference type="GO" id="GO:0005886">
    <property type="term" value="C:plasma membrane"/>
    <property type="evidence" value="ECO:0007669"/>
    <property type="project" value="UniProtKB-SubCell"/>
</dbReference>
<dbReference type="PROSITE" id="PS50928">
    <property type="entry name" value="ABC_TM1"/>
    <property type="match status" value="1"/>
</dbReference>
<feature type="transmembrane region" description="Helical" evidence="7">
    <location>
        <begin position="94"/>
        <end position="119"/>
    </location>
</feature>
<evidence type="ECO:0000256" key="4">
    <source>
        <dbReference type="ARBA" id="ARBA00022692"/>
    </source>
</evidence>
<evidence type="ECO:0000313" key="9">
    <source>
        <dbReference type="EMBL" id="SIS23849.1"/>
    </source>
</evidence>
<evidence type="ECO:0000256" key="5">
    <source>
        <dbReference type="ARBA" id="ARBA00022989"/>
    </source>
</evidence>
<dbReference type="InterPro" id="IPR000515">
    <property type="entry name" value="MetI-like"/>
</dbReference>
<evidence type="ECO:0000256" key="1">
    <source>
        <dbReference type="ARBA" id="ARBA00004651"/>
    </source>
</evidence>
<keyword evidence="2 7" id="KW-0813">Transport</keyword>
<dbReference type="Gene3D" id="1.10.3720.10">
    <property type="entry name" value="MetI-like"/>
    <property type="match status" value="1"/>
</dbReference>
<dbReference type="EMBL" id="FTNI01000048">
    <property type="protein sequence ID" value="SIS23849.1"/>
    <property type="molecule type" value="Genomic_DNA"/>
</dbReference>
<evidence type="ECO:0000259" key="8">
    <source>
        <dbReference type="PROSITE" id="PS50928"/>
    </source>
</evidence>